<dbReference type="RefSeq" id="XP_009169905.1">
    <property type="nucleotide sequence ID" value="XM_009171641.1"/>
</dbReference>
<name>A0A074ZGL2_OPIVI</name>
<accession>A0A074ZGL2</accession>
<sequence>MPPERSTRAGILPVCLSLDRGVERQRSGSNHGPCAVAPFWCLATMPLEGCTRAAILPDYPSLGRGNRDTTVLNYPDVSTRAYEQYALINWTVRFARILGRHWTRVSLLLELISSAYPMAVPGFEPRTSDMRGERVSTTLPTHVGRNGQMCSHLSDVRGSNPTSVSRRPLSRLGQPGSIPALVLPSGGKALRLGKGATAERLSKLINKMNDILRLFSCSGVSISERPHQREALDSNFTLIRAHQQCMSNGYAGIGTPDI</sequence>
<keyword evidence="2" id="KW-1185">Reference proteome</keyword>
<proteinExistence type="predicted"/>
<evidence type="ECO:0000313" key="2">
    <source>
        <dbReference type="Proteomes" id="UP000054324"/>
    </source>
</evidence>
<dbReference type="EMBL" id="KL596750">
    <property type="protein sequence ID" value="KER26348.1"/>
    <property type="molecule type" value="Genomic_DNA"/>
</dbReference>
<evidence type="ECO:0000313" key="1">
    <source>
        <dbReference type="EMBL" id="KER26348.1"/>
    </source>
</evidence>
<dbReference type="AlphaFoldDB" id="A0A074ZGL2"/>
<dbReference type="KEGG" id="ovi:T265_06393"/>
<dbReference type="GeneID" id="20320572"/>
<gene>
    <name evidence="1" type="ORF">T265_06393</name>
</gene>
<dbReference type="OrthoDB" id="6266369at2759"/>
<protein>
    <submittedName>
        <fullName evidence="1">Uncharacterized protein</fullName>
    </submittedName>
</protein>
<reference evidence="1 2" key="1">
    <citation type="submission" date="2013-11" db="EMBL/GenBank/DDBJ databases">
        <title>Opisthorchis viverrini - life in the bile duct.</title>
        <authorList>
            <person name="Young N.D."/>
            <person name="Nagarajan N."/>
            <person name="Lin S.J."/>
            <person name="Korhonen P.K."/>
            <person name="Jex A.R."/>
            <person name="Hall R.S."/>
            <person name="Safavi-Hemami H."/>
            <person name="Kaewkong W."/>
            <person name="Bertrand D."/>
            <person name="Gao S."/>
            <person name="Seet Q."/>
            <person name="Wongkham S."/>
            <person name="Teh B.T."/>
            <person name="Wongkham C."/>
            <person name="Intapan P.M."/>
            <person name="Maleewong W."/>
            <person name="Yang X."/>
            <person name="Hu M."/>
            <person name="Wang Z."/>
            <person name="Hofmann A."/>
            <person name="Sternberg P.W."/>
            <person name="Tan P."/>
            <person name="Wang J."/>
            <person name="Gasser R.B."/>
        </authorList>
    </citation>
    <scope>NUCLEOTIDE SEQUENCE [LARGE SCALE GENOMIC DNA]</scope>
</reference>
<dbReference type="Proteomes" id="UP000054324">
    <property type="component" value="Unassembled WGS sequence"/>
</dbReference>
<organism evidence="1 2">
    <name type="scientific">Opisthorchis viverrini</name>
    <name type="common">Southeast Asian liver fluke</name>
    <dbReference type="NCBI Taxonomy" id="6198"/>
    <lineage>
        <taxon>Eukaryota</taxon>
        <taxon>Metazoa</taxon>
        <taxon>Spiralia</taxon>
        <taxon>Lophotrochozoa</taxon>
        <taxon>Platyhelminthes</taxon>
        <taxon>Trematoda</taxon>
        <taxon>Digenea</taxon>
        <taxon>Opisthorchiida</taxon>
        <taxon>Opisthorchiata</taxon>
        <taxon>Opisthorchiidae</taxon>
        <taxon>Opisthorchis</taxon>
    </lineage>
</organism>
<dbReference type="CTD" id="20320572"/>